<dbReference type="AlphaFoldDB" id="A0A391P4P3"/>
<keyword evidence="2" id="KW-1185">Reference proteome</keyword>
<reference evidence="1 2" key="1">
    <citation type="journal article" date="2018" name="PLoS ONE">
        <title>The draft genome of Kipferlia bialata reveals reductive genome evolution in fornicate parasites.</title>
        <authorList>
            <person name="Tanifuji G."/>
            <person name="Takabayashi S."/>
            <person name="Kume K."/>
            <person name="Takagi M."/>
            <person name="Nakayama T."/>
            <person name="Kamikawa R."/>
            <person name="Inagaki Y."/>
            <person name="Hashimoto T."/>
        </authorList>
    </citation>
    <scope>NUCLEOTIDE SEQUENCE [LARGE SCALE GENOMIC DNA]</scope>
    <source>
        <strain evidence="1">NY0173</strain>
    </source>
</reference>
<accession>A0A391P4P3</accession>
<evidence type="ECO:0000313" key="2">
    <source>
        <dbReference type="Proteomes" id="UP000265618"/>
    </source>
</evidence>
<comment type="caution">
    <text evidence="1">The sequence shown here is derived from an EMBL/GenBank/DDBJ whole genome shotgun (WGS) entry which is preliminary data.</text>
</comment>
<sequence length="18" mass="2046">LIAAPLHQRIAQSPRLVY</sequence>
<feature type="non-terminal residue" evidence="1">
    <location>
        <position position="1"/>
    </location>
</feature>
<evidence type="ECO:0000313" key="1">
    <source>
        <dbReference type="EMBL" id="GCA64959.1"/>
    </source>
</evidence>
<dbReference type="EMBL" id="BDIP01009187">
    <property type="protein sequence ID" value="GCA64959.1"/>
    <property type="molecule type" value="Genomic_DNA"/>
</dbReference>
<proteinExistence type="predicted"/>
<dbReference type="Proteomes" id="UP000265618">
    <property type="component" value="Unassembled WGS sequence"/>
</dbReference>
<organism evidence="1 2">
    <name type="scientific">Kipferlia bialata</name>
    <dbReference type="NCBI Taxonomy" id="797122"/>
    <lineage>
        <taxon>Eukaryota</taxon>
        <taxon>Metamonada</taxon>
        <taxon>Carpediemonas-like organisms</taxon>
        <taxon>Kipferlia</taxon>
    </lineage>
</organism>
<name>A0A391P4P3_9EUKA</name>
<gene>
    <name evidence="1" type="ORF">KIPB_015845</name>
</gene>
<protein>
    <submittedName>
        <fullName evidence="1">Uncharacterized protein</fullName>
    </submittedName>
</protein>